<evidence type="ECO:0000313" key="4">
    <source>
        <dbReference type="EMBL" id="SHI79077.1"/>
    </source>
</evidence>
<dbReference type="Gene3D" id="3.40.630.30">
    <property type="match status" value="1"/>
</dbReference>
<keyword evidence="1 4" id="KW-0808">Transferase</keyword>
<dbReference type="RefSeq" id="WP_073328448.1">
    <property type="nucleotide sequence ID" value="NZ_FQYO01000003.1"/>
</dbReference>
<evidence type="ECO:0000256" key="1">
    <source>
        <dbReference type="ARBA" id="ARBA00022679"/>
    </source>
</evidence>
<dbReference type="InterPro" id="IPR016181">
    <property type="entry name" value="Acyl_CoA_acyltransferase"/>
</dbReference>
<proteinExistence type="predicted"/>
<organism evidence="4 5">
    <name type="scientific">Wenxinia saemankumensis</name>
    <dbReference type="NCBI Taxonomy" id="1447782"/>
    <lineage>
        <taxon>Bacteria</taxon>
        <taxon>Pseudomonadati</taxon>
        <taxon>Pseudomonadota</taxon>
        <taxon>Alphaproteobacteria</taxon>
        <taxon>Rhodobacterales</taxon>
        <taxon>Roseobacteraceae</taxon>
        <taxon>Wenxinia</taxon>
    </lineage>
</organism>
<gene>
    <name evidence="4" type="ORF">SAMN05444417_1728</name>
</gene>
<keyword evidence="2" id="KW-0012">Acyltransferase</keyword>
<dbReference type="PROSITE" id="PS51186">
    <property type="entry name" value="GNAT"/>
    <property type="match status" value="1"/>
</dbReference>
<evidence type="ECO:0000313" key="5">
    <source>
        <dbReference type="Proteomes" id="UP000184292"/>
    </source>
</evidence>
<keyword evidence="5" id="KW-1185">Reference proteome</keyword>
<evidence type="ECO:0000259" key="3">
    <source>
        <dbReference type="PROSITE" id="PS51186"/>
    </source>
</evidence>
<accession>A0A1M6E0P4</accession>
<dbReference type="EMBL" id="FQYO01000003">
    <property type="protein sequence ID" value="SHI79077.1"/>
    <property type="molecule type" value="Genomic_DNA"/>
</dbReference>
<evidence type="ECO:0000256" key="2">
    <source>
        <dbReference type="ARBA" id="ARBA00023315"/>
    </source>
</evidence>
<dbReference type="Proteomes" id="UP000184292">
    <property type="component" value="Unassembled WGS sequence"/>
</dbReference>
<name>A0A1M6E0P4_9RHOB</name>
<dbReference type="SUPFAM" id="SSF55729">
    <property type="entry name" value="Acyl-CoA N-acyltransferases (Nat)"/>
    <property type="match status" value="1"/>
</dbReference>
<feature type="domain" description="N-acetyltransferase" evidence="3">
    <location>
        <begin position="1"/>
        <end position="137"/>
    </location>
</feature>
<reference evidence="4 5" key="1">
    <citation type="submission" date="2016-11" db="EMBL/GenBank/DDBJ databases">
        <authorList>
            <person name="Jaros S."/>
            <person name="Januszkiewicz K."/>
            <person name="Wedrychowicz H."/>
        </authorList>
    </citation>
    <scope>NUCLEOTIDE SEQUENCE [LARGE SCALE GENOMIC DNA]</scope>
    <source>
        <strain evidence="4 5">DSM 100565</strain>
    </source>
</reference>
<dbReference type="OrthoDB" id="9804026at2"/>
<dbReference type="GO" id="GO:0016747">
    <property type="term" value="F:acyltransferase activity, transferring groups other than amino-acyl groups"/>
    <property type="evidence" value="ECO:0007669"/>
    <property type="project" value="InterPro"/>
</dbReference>
<dbReference type="AlphaFoldDB" id="A0A1M6E0P4"/>
<dbReference type="Pfam" id="PF00583">
    <property type="entry name" value="Acetyltransf_1"/>
    <property type="match status" value="1"/>
</dbReference>
<dbReference type="PANTHER" id="PTHR43420:SF44">
    <property type="entry name" value="ACETYLTRANSFERASE YPEA"/>
    <property type="match status" value="1"/>
</dbReference>
<dbReference type="STRING" id="1447782.SAMN05444417_1728"/>
<protein>
    <submittedName>
        <fullName evidence="4">Ribosomal-protein-alanine N-acetyltransferase</fullName>
    </submittedName>
</protein>
<dbReference type="InterPro" id="IPR050680">
    <property type="entry name" value="YpeA/RimI_acetyltransf"/>
</dbReference>
<dbReference type="PANTHER" id="PTHR43420">
    <property type="entry name" value="ACETYLTRANSFERASE"/>
    <property type="match status" value="1"/>
</dbReference>
<sequence length="139" mass="14493">MTPEALALTHAAAFAGERGWSAAEFADLLAARGAILSGDAAAFVLGRAMLDEAEILTVATRPERRRAGLARAALAAFEAAAAARGAARIFLEVAEDNGPARALYAGAGYARIGRRRAYYARPGAPSVDALVLEKRLPRS</sequence>
<dbReference type="InterPro" id="IPR000182">
    <property type="entry name" value="GNAT_dom"/>
</dbReference>